<evidence type="ECO:0000256" key="3">
    <source>
        <dbReference type="ARBA" id="ARBA00022448"/>
    </source>
</evidence>
<reference evidence="15 16" key="1">
    <citation type="submission" date="2018-08" db="EMBL/GenBank/DDBJ databases">
        <title>Murine metabolic-syndrome-specific gut microbial biobank.</title>
        <authorList>
            <person name="Liu C."/>
        </authorList>
    </citation>
    <scope>NUCLEOTIDE SEQUENCE [LARGE SCALE GENOMIC DNA]</scope>
    <source>
        <strain evidence="15 16">583</strain>
    </source>
</reference>
<dbReference type="Gene3D" id="1.20.1730.10">
    <property type="entry name" value="Sodium/glucose cotransporter"/>
    <property type="match status" value="1"/>
</dbReference>
<feature type="transmembrane region" description="Helical" evidence="14">
    <location>
        <begin position="273"/>
        <end position="295"/>
    </location>
</feature>
<keyword evidence="9" id="KW-0406">Ion transport</keyword>
<dbReference type="Proteomes" id="UP000467132">
    <property type="component" value="Unassembled WGS sequence"/>
</dbReference>
<dbReference type="CDD" id="cd10322">
    <property type="entry name" value="SLC5sbd"/>
    <property type="match status" value="1"/>
</dbReference>
<dbReference type="SUPFAM" id="SSF46785">
    <property type="entry name" value="Winged helix' DNA-binding domain"/>
    <property type="match status" value="1"/>
</dbReference>
<protein>
    <submittedName>
        <fullName evidence="15">Sodium:solute symporter family protein</fullName>
    </submittedName>
</protein>
<keyword evidence="11" id="KW-0739">Sodium transport</keyword>
<feature type="transmembrane region" description="Helical" evidence="14">
    <location>
        <begin position="6"/>
        <end position="24"/>
    </location>
</feature>
<organism evidence="15 16">
    <name type="scientific">Senegalia massiliensis</name>
    <dbReference type="NCBI Taxonomy" id="1720316"/>
    <lineage>
        <taxon>Bacteria</taxon>
        <taxon>Bacillati</taxon>
        <taxon>Bacillota</taxon>
        <taxon>Clostridia</taxon>
        <taxon>Eubacteriales</taxon>
        <taxon>Clostridiaceae</taxon>
        <taxon>Senegalia</taxon>
    </lineage>
</organism>
<comment type="similarity">
    <text evidence="2 13">Belongs to the sodium:solute symporter (SSF) (TC 2.A.21) family.</text>
</comment>
<dbReference type="GO" id="GO:0015293">
    <property type="term" value="F:symporter activity"/>
    <property type="evidence" value="ECO:0007669"/>
    <property type="project" value="UniProtKB-KW"/>
</dbReference>
<keyword evidence="10 14" id="KW-0472">Membrane</keyword>
<evidence type="ECO:0000256" key="9">
    <source>
        <dbReference type="ARBA" id="ARBA00023065"/>
    </source>
</evidence>
<evidence type="ECO:0000256" key="12">
    <source>
        <dbReference type="ARBA" id="ARBA00033708"/>
    </source>
</evidence>
<accession>A0A845QYF0</accession>
<evidence type="ECO:0000256" key="5">
    <source>
        <dbReference type="ARBA" id="ARBA00022692"/>
    </source>
</evidence>
<evidence type="ECO:0000256" key="6">
    <source>
        <dbReference type="ARBA" id="ARBA00022847"/>
    </source>
</evidence>
<evidence type="ECO:0000256" key="14">
    <source>
        <dbReference type="SAM" id="Phobius"/>
    </source>
</evidence>
<evidence type="ECO:0000256" key="11">
    <source>
        <dbReference type="ARBA" id="ARBA00023201"/>
    </source>
</evidence>
<feature type="transmembrane region" description="Helical" evidence="14">
    <location>
        <begin position="182"/>
        <end position="200"/>
    </location>
</feature>
<dbReference type="RefSeq" id="WP_160196656.1">
    <property type="nucleotide sequence ID" value="NZ_QXXA01000005.1"/>
</dbReference>
<evidence type="ECO:0000256" key="13">
    <source>
        <dbReference type="RuleBase" id="RU362091"/>
    </source>
</evidence>
<dbReference type="OrthoDB" id="1263at2"/>
<dbReference type="GO" id="GO:0006814">
    <property type="term" value="P:sodium ion transport"/>
    <property type="evidence" value="ECO:0007669"/>
    <property type="project" value="UniProtKB-KW"/>
</dbReference>
<keyword evidence="16" id="KW-1185">Reference proteome</keyword>
<dbReference type="Pfam" id="PF00474">
    <property type="entry name" value="SSF"/>
    <property type="match status" value="1"/>
</dbReference>
<comment type="subcellular location">
    <subcellularLocation>
        <location evidence="1">Cell membrane</location>
        <topology evidence="1">Multi-pass membrane protein</topology>
    </subcellularLocation>
</comment>
<dbReference type="InterPro" id="IPR036390">
    <property type="entry name" value="WH_DNA-bd_sf"/>
</dbReference>
<keyword evidence="8" id="KW-0915">Sodium</keyword>
<feature type="transmembrane region" description="Helical" evidence="14">
    <location>
        <begin position="122"/>
        <end position="150"/>
    </location>
</feature>
<evidence type="ECO:0000313" key="15">
    <source>
        <dbReference type="EMBL" id="NBI06172.1"/>
    </source>
</evidence>
<keyword evidence="6" id="KW-0769">Symport</keyword>
<feature type="transmembrane region" description="Helical" evidence="14">
    <location>
        <begin position="457"/>
        <end position="478"/>
    </location>
</feature>
<feature type="transmembrane region" description="Helical" evidence="14">
    <location>
        <begin position="71"/>
        <end position="91"/>
    </location>
</feature>
<keyword evidence="7 14" id="KW-1133">Transmembrane helix</keyword>
<sequence>MDINVIFSIMFVIFASIMVGAGVYTKKWVSETSDYILAGREVSLLINIMGVAAIGFAGTTVSLAPGYAINFGIRGSFIWGFVYAALGLILYGQVFSKFIRTCGAQTLPEFLEMRYDGKVRNVVSYGTIIGLCGILANNIVSCVGIISGFVGWPQEIVISLIFLIILAFTYISGLWAATITDFFQVSVGIIAIPIFLYLAVSKFGGIEFLQANWGGANIFTEGISGMSMPIMSFKYPSGLTFVLLFGAALVWGNNYYWIKLASCRNEKIGKKSFTIAGLLLIVVFMVPLAIIGAYAGASTPEAYTLAGGSNLPTAAYGVFARVFSPFISSFIIIGSVAASISTASTATLGATSTATRDIYQRTINPNADSKKTLKVSKIMMLIIGIFTWLLCYFPGGPTYLFAFANAWLVPPAVLLCFGAIWPKFNSNGALWGVVTGMISMAILTLTDLMGIFSIGKWTHLAIVGFLITVVVGVIANTFKESKYYGKSDWKFKVNEGKRESVKLNKEDIIVLELIRNGHIYMSDITDALGVDSNTTSISIEKLDRGGYIERAGLIGSKFYEFNLTEKSKEVLSKLDNNEEEIINVGLNKSYINLLKIVIETPSALNKFIKKEGWSSLKVSSVTSHLTRQGYIIEKGLFKRKIYVTKKGKDAVSKFAVNYNL</sequence>
<dbReference type="EMBL" id="QXXA01000005">
    <property type="protein sequence ID" value="NBI06172.1"/>
    <property type="molecule type" value="Genomic_DNA"/>
</dbReference>
<keyword evidence="5 14" id="KW-0812">Transmembrane</keyword>
<evidence type="ECO:0000313" key="16">
    <source>
        <dbReference type="Proteomes" id="UP000467132"/>
    </source>
</evidence>
<evidence type="ECO:0000256" key="4">
    <source>
        <dbReference type="ARBA" id="ARBA00022475"/>
    </source>
</evidence>
<evidence type="ECO:0000256" key="8">
    <source>
        <dbReference type="ARBA" id="ARBA00023053"/>
    </source>
</evidence>
<proteinExistence type="inferred from homology"/>
<feature type="transmembrane region" description="Helical" evidence="14">
    <location>
        <begin position="401"/>
        <end position="421"/>
    </location>
</feature>
<dbReference type="InterPro" id="IPR050277">
    <property type="entry name" value="Sodium:Solute_Symporter"/>
</dbReference>
<dbReference type="PANTHER" id="PTHR48086">
    <property type="entry name" value="SODIUM/PROLINE SYMPORTER-RELATED"/>
    <property type="match status" value="1"/>
</dbReference>
<comment type="catalytic activity">
    <reaction evidence="12">
        <text>L-proline(in) + Na(+)(in) = L-proline(out) + Na(+)(out)</text>
        <dbReference type="Rhea" id="RHEA:28967"/>
        <dbReference type="ChEBI" id="CHEBI:29101"/>
        <dbReference type="ChEBI" id="CHEBI:60039"/>
    </reaction>
</comment>
<feature type="transmembrane region" description="Helical" evidence="14">
    <location>
        <begin position="378"/>
        <end position="395"/>
    </location>
</feature>
<keyword evidence="3" id="KW-0813">Transport</keyword>
<dbReference type="InterPro" id="IPR038377">
    <property type="entry name" value="Na/Glc_symporter_sf"/>
</dbReference>
<evidence type="ECO:0000256" key="1">
    <source>
        <dbReference type="ARBA" id="ARBA00004651"/>
    </source>
</evidence>
<feature type="transmembrane region" description="Helical" evidence="14">
    <location>
        <begin position="428"/>
        <end position="451"/>
    </location>
</feature>
<feature type="transmembrane region" description="Helical" evidence="14">
    <location>
        <begin position="235"/>
        <end position="252"/>
    </location>
</feature>
<gene>
    <name evidence="15" type="ORF">D3Z33_04770</name>
</gene>
<name>A0A845QYF0_9CLOT</name>
<dbReference type="InterPro" id="IPR001734">
    <property type="entry name" value="Na/solute_symporter"/>
</dbReference>
<dbReference type="PANTHER" id="PTHR48086:SF3">
    <property type="entry name" value="SODIUM_PROLINE SYMPORTER"/>
    <property type="match status" value="1"/>
</dbReference>
<keyword evidence="4" id="KW-1003">Cell membrane</keyword>
<evidence type="ECO:0000256" key="7">
    <source>
        <dbReference type="ARBA" id="ARBA00022989"/>
    </source>
</evidence>
<feature type="transmembrane region" description="Helical" evidence="14">
    <location>
        <begin position="44"/>
        <end position="65"/>
    </location>
</feature>
<dbReference type="GO" id="GO:0005886">
    <property type="term" value="C:plasma membrane"/>
    <property type="evidence" value="ECO:0007669"/>
    <property type="project" value="UniProtKB-SubCell"/>
</dbReference>
<evidence type="ECO:0000256" key="10">
    <source>
        <dbReference type="ARBA" id="ARBA00023136"/>
    </source>
</evidence>
<dbReference type="PROSITE" id="PS50283">
    <property type="entry name" value="NA_SOLUT_SYMP_3"/>
    <property type="match status" value="1"/>
</dbReference>
<feature type="transmembrane region" description="Helical" evidence="14">
    <location>
        <begin position="156"/>
        <end position="175"/>
    </location>
</feature>
<evidence type="ECO:0000256" key="2">
    <source>
        <dbReference type="ARBA" id="ARBA00006434"/>
    </source>
</evidence>
<dbReference type="AlphaFoldDB" id="A0A845QYF0"/>
<comment type="caution">
    <text evidence="15">The sequence shown here is derived from an EMBL/GenBank/DDBJ whole genome shotgun (WGS) entry which is preliminary data.</text>
</comment>